<dbReference type="Proteomes" id="UP000734854">
    <property type="component" value="Unassembled WGS sequence"/>
</dbReference>
<keyword evidence="1" id="KW-0175">Coiled coil</keyword>
<dbReference type="AlphaFoldDB" id="A0A8J5H480"/>
<dbReference type="PANTHER" id="PTHR33499:SF40">
    <property type="entry name" value="TRANSPOSASE-ASSOCIATED DOMAIN-CONTAINING PROTEIN"/>
    <property type="match status" value="1"/>
</dbReference>
<feature type="compositionally biased region" description="Polar residues" evidence="2">
    <location>
        <begin position="47"/>
        <end position="69"/>
    </location>
</feature>
<dbReference type="EMBL" id="JACMSC010000008">
    <property type="protein sequence ID" value="KAG6509445.1"/>
    <property type="molecule type" value="Genomic_DNA"/>
</dbReference>
<feature type="coiled-coil region" evidence="1">
    <location>
        <begin position="227"/>
        <end position="254"/>
    </location>
</feature>
<evidence type="ECO:0000313" key="4">
    <source>
        <dbReference type="Proteomes" id="UP000734854"/>
    </source>
</evidence>
<feature type="region of interest" description="Disordered" evidence="2">
    <location>
        <begin position="46"/>
        <end position="69"/>
    </location>
</feature>
<evidence type="ECO:0000256" key="1">
    <source>
        <dbReference type="SAM" id="Coils"/>
    </source>
</evidence>
<dbReference type="PANTHER" id="PTHR33499">
    <property type="entry name" value="OS12G0282400 PROTEIN-RELATED"/>
    <property type="match status" value="1"/>
</dbReference>
<comment type="caution">
    <text evidence="3">The sequence shown here is derived from an EMBL/GenBank/DDBJ whole genome shotgun (WGS) entry which is preliminary data.</text>
</comment>
<sequence length="283" mass="31767">MVFFPPKCIKPYFCHIYASKPPKSPCTQLFIFLTFFHCRRARDINKSDGQQGHTSPRGSRTAQVQRAAGASSSSSHFIIAVELERSAGPVVRKARTTLHLPQVLLLPSSSKDQQGFEHATTTPHCSSIVTEKIKRSAVRRQSPSSYFSDYLQIRASSDLVLSDEECDKQFINWFRVRDEICEVVREDSSLSNIQLVEKCFGPQRHDHVFGHGGGVRPKDVRGPIASKQALHHENVTLREKMNNMESEFKTFKELMLKNLPPNVQVTASASNTIEGAQAIGEEQ</sequence>
<organism evidence="3 4">
    <name type="scientific">Zingiber officinale</name>
    <name type="common">Ginger</name>
    <name type="synonym">Amomum zingiber</name>
    <dbReference type="NCBI Taxonomy" id="94328"/>
    <lineage>
        <taxon>Eukaryota</taxon>
        <taxon>Viridiplantae</taxon>
        <taxon>Streptophyta</taxon>
        <taxon>Embryophyta</taxon>
        <taxon>Tracheophyta</taxon>
        <taxon>Spermatophyta</taxon>
        <taxon>Magnoliopsida</taxon>
        <taxon>Liliopsida</taxon>
        <taxon>Zingiberales</taxon>
        <taxon>Zingiberaceae</taxon>
        <taxon>Zingiber</taxon>
    </lineage>
</organism>
<proteinExistence type="predicted"/>
<reference evidence="3 4" key="1">
    <citation type="submission" date="2020-08" db="EMBL/GenBank/DDBJ databases">
        <title>Plant Genome Project.</title>
        <authorList>
            <person name="Zhang R.-G."/>
        </authorList>
    </citation>
    <scope>NUCLEOTIDE SEQUENCE [LARGE SCALE GENOMIC DNA]</scope>
    <source>
        <tissue evidence="3">Rhizome</tissue>
    </source>
</reference>
<accession>A0A8J5H480</accession>
<evidence type="ECO:0000256" key="2">
    <source>
        <dbReference type="SAM" id="MobiDB-lite"/>
    </source>
</evidence>
<gene>
    <name evidence="3" type="ORF">ZIOFF_027437</name>
</gene>
<protein>
    <submittedName>
        <fullName evidence="3">Uncharacterized protein</fullName>
    </submittedName>
</protein>
<name>A0A8J5H480_ZINOF</name>
<evidence type="ECO:0000313" key="3">
    <source>
        <dbReference type="EMBL" id="KAG6509445.1"/>
    </source>
</evidence>
<keyword evidence="4" id="KW-1185">Reference proteome</keyword>